<feature type="compositionally biased region" description="Low complexity" evidence="1">
    <location>
        <begin position="37"/>
        <end position="55"/>
    </location>
</feature>
<sequence>MKKLFILVISASVLLTGCVFPKSGKHRPKVPAESKVAKTSSSSSSSSSDSSTSASSESTAIVSKTLVGDLKGIHHRDTVTYRGDKLLKLRMELLSNLPEEASGAAATMSPEEMTAIIREGMESEPNYVEARNMEGVTIEYSVTADKKLQAIVDLDFEKMDIAKVASLSFFKELGLNDIKDASPSMFILGMKLGGLKEE</sequence>
<dbReference type="Pfam" id="PF21642">
    <property type="entry name" value="SP_0191-like"/>
    <property type="match status" value="1"/>
</dbReference>
<comment type="caution">
    <text evidence="3">The sequence shown here is derived from an EMBL/GenBank/DDBJ whole genome shotgun (WGS) entry which is preliminary data.</text>
</comment>
<name>A0A428AM76_STRCR</name>
<protein>
    <recommendedName>
        <fullName evidence="2">SP-0191-like C-terminal domain-containing protein</fullName>
    </recommendedName>
</protein>
<gene>
    <name evidence="3" type="ORF">D8872_05340</name>
</gene>
<evidence type="ECO:0000259" key="2">
    <source>
        <dbReference type="Pfam" id="PF21642"/>
    </source>
</evidence>
<dbReference type="PROSITE" id="PS51257">
    <property type="entry name" value="PROKAR_LIPOPROTEIN"/>
    <property type="match status" value="1"/>
</dbReference>
<dbReference type="SUPFAM" id="SSF160704">
    <property type="entry name" value="YehR-like"/>
    <property type="match status" value="1"/>
</dbReference>
<reference evidence="3 4" key="1">
    <citation type="submission" date="2018-11" db="EMBL/GenBank/DDBJ databases">
        <title>Species Designations Belie Phenotypic and Genotypic Heterogeneity in Oral Streptococci.</title>
        <authorList>
            <person name="Velsko I."/>
        </authorList>
    </citation>
    <scope>NUCLEOTIDE SEQUENCE [LARGE SCALE GENOMIC DNA]</scope>
    <source>
        <strain evidence="3 4">BCC51</strain>
    </source>
</reference>
<dbReference type="InterPro" id="IPR036699">
    <property type="entry name" value="YehR-like_sf"/>
</dbReference>
<organism evidence="3 4">
    <name type="scientific">Streptococcus cristatus</name>
    <dbReference type="NCBI Taxonomy" id="45634"/>
    <lineage>
        <taxon>Bacteria</taxon>
        <taxon>Bacillati</taxon>
        <taxon>Bacillota</taxon>
        <taxon>Bacilli</taxon>
        <taxon>Lactobacillales</taxon>
        <taxon>Streptococcaceae</taxon>
        <taxon>Streptococcus</taxon>
    </lineage>
</organism>
<evidence type="ECO:0000313" key="4">
    <source>
        <dbReference type="Proteomes" id="UP000282617"/>
    </source>
</evidence>
<dbReference type="AlphaFoldDB" id="A0A428AM76"/>
<dbReference type="Proteomes" id="UP000282617">
    <property type="component" value="Unassembled WGS sequence"/>
</dbReference>
<dbReference type="EMBL" id="RJNA01000006">
    <property type="protein sequence ID" value="RSI43823.1"/>
    <property type="molecule type" value="Genomic_DNA"/>
</dbReference>
<dbReference type="NCBIfam" id="NF041193">
    <property type="entry name" value="lipo_SP0191"/>
    <property type="match status" value="1"/>
</dbReference>
<feature type="domain" description="SP-0191-like C-terminal" evidence="2">
    <location>
        <begin position="62"/>
        <end position="188"/>
    </location>
</feature>
<proteinExistence type="predicted"/>
<dbReference type="InterPro" id="IPR047840">
    <property type="entry name" value="SP_0191-like"/>
</dbReference>
<dbReference type="InterPro" id="IPR048787">
    <property type="entry name" value="SP_0191-like_C"/>
</dbReference>
<evidence type="ECO:0000313" key="3">
    <source>
        <dbReference type="EMBL" id="RSI43823.1"/>
    </source>
</evidence>
<evidence type="ECO:0000256" key="1">
    <source>
        <dbReference type="SAM" id="MobiDB-lite"/>
    </source>
</evidence>
<dbReference type="RefSeq" id="WP_125390250.1">
    <property type="nucleotide sequence ID" value="NZ_RJNA01000006.1"/>
</dbReference>
<feature type="region of interest" description="Disordered" evidence="1">
    <location>
        <begin position="24"/>
        <end position="55"/>
    </location>
</feature>
<dbReference type="Gene3D" id="3.30.1830.10">
    <property type="entry name" value="YehR-like"/>
    <property type="match status" value="1"/>
</dbReference>
<accession>A0A428AM76</accession>